<dbReference type="SUPFAM" id="SSF56281">
    <property type="entry name" value="Metallo-hydrolase/oxidoreductase"/>
    <property type="match status" value="1"/>
</dbReference>
<dbReference type="PANTHER" id="PTHR46018:SF7">
    <property type="entry name" value="RIBONUCLEASE Z"/>
    <property type="match status" value="1"/>
</dbReference>
<dbReference type="Gene3D" id="3.60.15.10">
    <property type="entry name" value="Ribonuclease Z/Hydroxyacylglutathione hydrolase-like"/>
    <property type="match status" value="1"/>
</dbReference>
<dbReference type="InterPro" id="IPR036866">
    <property type="entry name" value="RibonucZ/Hydroxyglut_hydro"/>
</dbReference>
<proteinExistence type="predicted"/>
<evidence type="ECO:0000313" key="2">
    <source>
        <dbReference type="EMBL" id="MBS9525425.1"/>
    </source>
</evidence>
<evidence type="ECO:0000313" key="3">
    <source>
        <dbReference type="Proteomes" id="UP001319104"/>
    </source>
</evidence>
<dbReference type="CDD" id="cd07740">
    <property type="entry name" value="metallo-hydrolase-like_MBL-fold"/>
    <property type="match status" value="1"/>
</dbReference>
<feature type="domain" description="Metallo-beta-lactamase" evidence="1">
    <location>
        <begin position="20"/>
        <end position="217"/>
    </location>
</feature>
<dbReference type="InterPro" id="IPR001279">
    <property type="entry name" value="Metallo-B-lactamas"/>
</dbReference>
<accession>A0AAP2G5D7</accession>
<keyword evidence="3" id="KW-1185">Reference proteome</keyword>
<dbReference type="AlphaFoldDB" id="A0AAP2G5D7"/>
<protein>
    <submittedName>
        <fullName evidence="2">MBL fold metallo-hydrolase</fullName>
    </submittedName>
</protein>
<dbReference type="RefSeq" id="WP_213946285.1">
    <property type="nucleotide sequence ID" value="NZ_JAHBGI010000002.1"/>
</dbReference>
<dbReference type="GO" id="GO:0042781">
    <property type="term" value="F:3'-tRNA processing endoribonuclease activity"/>
    <property type="evidence" value="ECO:0007669"/>
    <property type="project" value="TreeGrafter"/>
</dbReference>
<reference evidence="2 3" key="1">
    <citation type="submission" date="2021-05" db="EMBL/GenBank/DDBJ databases">
        <authorList>
            <person name="Zhang Z.D."/>
            <person name="Osman G."/>
        </authorList>
    </citation>
    <scope>NUCLEOTIDE SEQUENCE [LARGE SCALE GENOMIC DNA]</scope>
    <source>
        <strain evidence="2 3">KCTC 32217</strain>
    </source>
</reference>
<comment type="caution">
    <text evidence="2">The sequence shown here is derived from an EMBL/GenBank/DDBJ whole genome shotgun (WGS) entry which is preliminary data.</text>
</comment>
<gene>
    <name evidence="2" type="ORF">KI659_15515</name>
</gene>
<dbReference type="SMART" id="SM00849">
    <property type="entry name" value="Lactamase_B"/>
    <property type="match status" value="1"/>
</dbReference>
<sequence length="243" mass="27441">MEVTLRILGCGDAFCSGGRANTSFYVSSPEINFLIDCGATTLLALKKYQIPTQEIDMIIISHMHGDHFGGLVFFLLEEKKNKRKKPICIVCPVGMDEKVKQAVELYYPGSSTLSELDIRYVFFGSHQTLNLEKLRIESFPVVHSQETLPHGLRVTVGNKVIAYSGDTEWTDELYPLSDNADLFICECNYYLEEGPNHISYTTLKKKQLNCKKLLLTHMGDEMLENADSVDFDMAEDGLEIRLP</sequence>
<name>A0AAP2G5D7_9BACT</name>
<evidence type="ECO:0000259" key="1">
    <source>
        <dbReference type="SMART" id="SM00849"/>
    </source>
</evidence>
<organism evidence="2 3">
    <name type="scientific">Litoribacter ruber</name>
    <dbReference type="NCBI Taxonomy" id="702568"/>
    <lineage>
        <taxon>Bacteria</taxon>
        <taxon>Pseudomonadati</taxon>
        <taxon>Bacteroidota</taxon>
        <taxon>Cytophagia</taxon>
        <taxon>Cytophagales</taxon>
        <taxon>Cyclobacteriaceae</taxon>
        <taxon>Litoribacter</taxon>
    </lineage>
</organism>
<dbReference type="PANTHER" id="PTHR46018">
    <property type="entry name" value="ZINC PHOSPHODIESTERASE ELAC PROTEIN 1"/>
    <property type="match status" value="1"/>
</dbReference>
<dbReference type="Pfam" id="PF23023">
    <property type="entry name" value="Anti-Pycsar_Apyc1"/>
    <property type="match status" value="1"/>
</dbReference>
<dbReference type="EMBL" id="JAHCMY010000012">
    <property type="protein sequence ID" value="MBS9525425.1"/>
    <property type="molecule type" value="Genomic_DNA"/>
</dbReference>
<dbReference type="Proteomes" id="UP001319104">
    <property type="component" value="Unassembled WGS sequence"/>
</dbReference>